<evidence type="ECO:0000259" key="13">
    <source>
        <dbReference type="Pfam" id="PF02910"/>
    </source>
</evidence>
<dbReference type="GO" id="GO:0034628">
    <property type="term" value="P:'de novo' NAD+ biosynthetic process from L-aspartate"/>
    <property type="evidence" value="ECO:0007669"/>
    <property type="project" value="TreeGrafter"/>
</dbReference>
<dbReference type="Pfam" id="PF02910">
    <property type="entry name" value="Succ_DH_flav_C"/>
    <property type="match status" value="1"/>
</dbReference>
<dbReference type="EMBL" id="QWKH01000003">
    <property type="protein sequence ID" value="NBI33579.1"/>
    <property type="molecule type" value="Genomic_DNA"/>
</dbReference>
<dbReference type="SUPFAM" id="SSF51905">
    <property type="entry name" value="FAD/NAD(P)-binding domain"/>
    <property type="match status" value="1"/>
</dbReference>
<comment type="cofactor">
    <cofactor evidence="1">
        <name>FAD</name>
        <dbReference type="ChEBI" id="CHEBI:57692"/>
    </cofactor>
</comment>
<gene>
    <name evidence="14" type="ORF">D1639_00710</name>
</gene>
<keyword evidence="8" id="KW-0560">Oxidoreductase</keyword>
<evidence type="ECO:0000256" key="7">
    <source>
        <dbReference type="ARBA" id="ARBA00022827"/>
    </source>
</evidence>
<evidence type="ECO:0000256" key="10">
    <source>
        <dbReference type="SAM" id="Coils"/>
    </source>
</evidence>
<keyword evidence="11" id="KW-1133">Transmembrane helix</keyword>
<evidence type="ECO:0000256" key="3">
    <source>
        <dbReference type="ARBA" id="ARBA00008562"/>
    </source>
</evidence>
<dbReference type="PANTHER" id="PTHR42716:SF2">
    <property type="entry name" value="L-ASPARTATE OXIDASE, CHLOROPLASTIC"/>
    <property type="match status" value="1"/>
</dbReference>
<keyword evidence="7" id="KW-0274">FAD</keyword>
<dbReference type="AlphaFoldDB" id="A0A7C9JCF2"/>
<evidence type="ECO:0000256" key="5">
    <source>
        <dbReference type="ARBA" id="ARBA00022630"/>
    </source>
</evidence>
<feature type="transmembrane region" description="Helical" evidence="11">
    <location>
        <begin position="12"/>
        <end position="35"/>
    </location>
</feature>
<dbReference type="PRINTS" id="PR00368">
    <property type="entry name" value="FADPNR"/>
</dbReference>
<dbReference type="InterPro" id="IPR036188">
    <property type="entry name" value="FAD/NAD-bd_sf"/>
</dbReference>
<evidence type="ECO:0000313" key="14">
    <source>
        <dbReference type="EMBL" id="NBI33579.1"/>
    </source>
</evidence>
<dbReference type="Pfam" id="PF00890">
    <property type="entry name" value="FAD_binding_2"/>
    <property type="match status" value="1"/>
</dbReference>
<dbReference type="GO" id="GO:0008734">
    <property type="term" value="F:L-aspartate oxidase activity"/>
    <property type="evidence" value="ECO:0007669"/>
    <property type="project" value="UniProtKB-EC"/>
</dbReference>
<keyword evidence="11" id="KW-0472">Membrane</keyword>
<keyword evidence="11" id="KW-0812">Transmembrane</keyword>
<evidence type="ECO:0000256" key="2">
    <source>
        <dbReference type="ARBA" id="ARBA00004950"/>
    </source>
</evidence>
<dbReference type="Gene3D" id="3.90.700.10">
    <property type="entry name" value="Succinate dehydrogenase/fumarate reductase flavoprotein, catalytic domain"/>
    <property type="match status" value="1"/>
</dbReference>
<comment type="similarity">
    <text evidence="3">Belongs to the FAD-dependent oxidoreductase 2 family. NadB subfamily.</text>
</comment>
<evidence type="ECO:0000256" key="9">
    <source>
        <dbReference type="ARBA" id="ARBA00048305"/>
    </source>
</evidence>
<keyword evidence="10" id="KW-0175">Coiled coil</keyword>
<dbReference type="Gene3D" id="1.20.58.100">
    <property type="entry name" value="Fumarate reductase/succinate dehydrogenase flavoprotein-like, C-terminal domain"/>
    <property type="match status" value="1"/>
</dbReference>
<comment type="pathway">
    <text evidence="2">Cofactor biosynthesis; NAD(+) biosynthesis; iminoaspartate from L-aspartate (oxidase route): step 1/1.</text>
</comment>
<dbReference type="InterPro" id="IPR037099">
    <property type="entry name" value="Fum_R/Succ_DH_flav-like_C_sf"/>
</dbReference>
<dbReference type="EC" id="1.4.3.16" evidence="4"/>
<feature type="domain" description="Fumarate reductase/succinate dehydrogenase flavoprotein-like C-terminal" evidence="13">
    <location>
        <begin position="456"/>
        <end position="529"/>
    </location>
</feature>
<reference evidence="14" key="1">
    <citation type="submission" date="2018-08" db="EMBL/GenBank/DDBJ databases">
        <title>Murine metabolic-syndrome-specific gut microbial biobank.</title>
        <authorList>
            <person name="Liu C."/>
        </authorList>
    </citation>
    <scope>NUCLEOTIDE SEQUENCE [LARGE SCALE GENOMIC DNA]</scope>
    <source>
        <strain evidence="14">Z82</strain>
    </source>
</reference>
<sequence>MDQLKTPHSHPGCTFSSVLVVGAGLAGVAAALAAAEADAQVAIACAGRLFGGSSFRPTTWGLGLVAPDGPEDEDDLARTIVDVGGGVADEALVNSFVGGIAPAVAWLESRGVRLKRPDNPGEREFVPCFDHKHRRWYGLEREPVEAALGKRIADLGITVHSDWELLDIRPAGDQAAGAGGFSALFLDAASGRPQTVSCRSIVLATGGSGGLFERHLGAAEDTGAGHACALRLGARLTNMEFMQIMPGLVGRGQGTVFNEKVFRWTQLLDEAGTDAVAPFAKALGATTGEVMGARSGHGPFTSRLISRAADMALDAAGPQGLRANVRLPEGTALPEFARTYFQWLWETRGVSADDEMRVAPFAHANNGGIAIDERGSTGVEGLFACGECTGGMHGADRLGGLSSANCLVFGLRAGKEAARHAAKNSTATRPSLPEAWRPLLSQEPADKRVAREALQHVRSIMERACMIDRSEAALAEAHRQLTEMREAVEHATRVESLQIANLATAALAVVDAARARTESLGSHHRTDGEDGDSR</sequence>
<protein>
    <recommendedName>
        <fullName evidence="4">L-aspartate oxidase</fullName>
        <ecNumber evidence="4">1.4.3.16</ecNumber>
    </recommendedName>
</protein>
<proteinExistence type="inferred from homology"/>
<dbReference type="UniPathway" id="UPA00253">
    <property type="reaction ID" value="UER00326"/>
</dbReference>
<evidence type="ECO:0000256" key="6">
    <source>
        <dbReference type="ARBA" id="ARBA00022642"/>
    </source>
</evidence>
<dbReference type="Gene3D" id="3.50.50.60">
    <property type="entry name" value="FAD/NAD(P)-binding domain"/>
    <property type="match status" value="1"/>
</dbReference>
<dbReference type="InterPro" id="IPR027477">
    <property type="entry name" value="Succ_DH/fumarate_Rdtase_cat_sf"/>
</dbReference>
<dbReference type="InterPro" id="IPR005288">
    <property type="entry name" value="NadB"/>
</dbReference>
<dbReference type="InterPro" id="IPR015939">
    <property type="entry name" value="Fum_Rdtase/Succ_DH_flav-like_C"/>
</dbReference>
<evidence type="ECO:0000256" key="8">
    <source>
        <dbReference type="ARBA" id="ARBA00023002"/>
    </source>
</evidence>
<accession>A0A7C9JCF2</accession>
<keyword evidence="6" id="KW-0662">Pyridine nucleotide biosynthesis</keyword>
<dbReference type="PANTHER" id="PTHR42716">
    <property type="entry name" value="L-ASPARTATE OXIDASE"/>
    <property type="match status" value="1"/>
</dbReference>
<dbReference type="SUPFAM" id="SSF46977">
    <property type="entry name" value="Succinate dehydrogenase/fumarate reductase flavoprotein C-terminal domain"/>
    <property type="match status" value="1"/>
</dbReference>
<evidence type="ECO:0000256" key="11">
    <source>
        <dbReference type="SAM" id="Phobius"/>
    </source>
</evidence>
<organism evidence="14">
    <name type="scientific">Muribaculaceae bacterium Z82</name>
    <dbReference type="NCBI Taxonomy" id="2304548"/>
    <lineage>
        <taxon>Bacteria</taxon>
        <taxon>Pseudomonadati</taxon>
        <taxon>Bacteroidota</taxon>
        <taxon>Bacteroidia</taxon>
        <taxon>Bacteroidales</taxon>
        <taxon>Muribaculaceae</taxon>
    </lineage>
</organism>
<evidence type="ECO:0000259" key="12">
    <source>
        <dbReference type="Pfam" id="PF00890"/>
    </source>
</evidence>
<feature type="domain" description="FAD-dependent oxidoreductase 2 FAD-binding" evidence="12">
    <location>
        <begin position="18"/>
        <end position="402"/>
    </location>
</feature>
<feature type="coiled-coil region" evidence="10">
    <location>
        <begin position="467"/>
        <end position="494"/>
    </location>
</feature>
<evidence type="ECO:0000256" key="4">
    <source>
        <dbReference type="ARBA" id="ARBA00012173"/>
    </source>
</evidence>
<comment type="catalytic activity">
    <reaction evidence="9">
        <text>L-aspartate + O2 = iminosuccinate + H2O2</text>
        <dbReference type="Rhea" id="RHEA:25876"/>
        <dbReference type="ChEBI" id="CHEBI:15379"/>
        <dbReference type="ChEBI" id="CHEBI:16240"/>
        <dbReference type="ChEBI" id="CHEBI:29991"/>
        <dbReference type="ChEBI" id="CHEBI:77875"/>
        <dbReference type="EC" id="1.4.3.16"/>
    </reaction>
    <physiologicalReaction direction="left-to-right" evidence="9">
        <dbReference type="Rhea" id="RHEA:25877"/>
    </physiologicalReaction>
</comment>
<name>A0A7C9JCF2_9BACT</name>
<dbReference type="InterPro" id="IPR003953">
    <property type="entry name" value="FAD-dep_OxRdtase_2_FAD-bd"/>
</dbReference>
<evidence type="ECO:0000256" key="1">
    <source>
        <dbReference type="ARBA" id="ARBA00001974"/>
    </source>
</evidence>
<comment type="caution">
    <text evidence="14">The sequence shown here is derived from an EMBL/GenBank/DDBJ whole genome shotgun (WGS) entry which is preliminary data.</text>
</comment>
<keyword evidence="5" id="KW-0285">Flavoprotein</keyword>